<dbReference type="InterPro" id="IPR041229">
    <property type="entry name" value="HEPN_Apea"/>
</dbReference>
<evidence type="ECO:0000313" key="4">
    <source>
        <dbReference type="Proteomes" id="UP000746535"/>
    </source>
</evidence>
<evidence type="ECO:0000259" key="1">
    <source>
        <dbReference type="Pfam" id="PF18739"/>
    </source>
</evidence>
<dbReference type="InterPro" id="IPR041223">
    <property type="entry name" value="ApeA_NTD"/>
</dbReference>
<protein>
    <recommendedName>
        <fullName evidence="5">ApeA N-terminal domain-containing protein</fullName>
    </recommendedName>
</protein>
<name>A0ABX0YED0_9PSED</name>
<evidence type="ECO:0008006" key="5">
    <source>
        <dbReference type="Google" id="ProtNLM"/>
    </source>
</evidence>
<accession>A0ABX0YED0</accession>
<evidence type="ECO:0000259" key="2">
    <source>
        <dbReference type="Pfam" id="PF18862"/>
    </source>
</evidence>
<comment type="caution">
    <text evidence="3">The sequence shown here is derived from an EMBL/GenBank/DDBJ whole genome shotgun (WGS) entry which is preliminary data.</text>
</comment>
<keyword evidence="4" id="KW-1185">Reference proteome</keyword>
<gene>
    <name evidence="3" type="ORF">HBH25_10480</name>
</gene>
<reference evidence="3 4" key="1">
    <citation type="submission" date="2020-03" db="EMBL/GenBank/DDBJ databases">
        <authorList>
            <person name="Wang L."/>
            <person name="He N."/>
            <person name="Li Y."/>
            <person name="Fang Y."/>
            <person name="Zhang F."/>
        </authorList>
    </citation>
    <scope>NUCLEOTIDE SEQUENCE [LARGE SCALE GENOMIC DNA]</scope>
    <source>
        <strain evidence="4">hsmgli-8</strain>
    </source>
</reference>
<evidence type="ECO:0000313" key="3">
    <source>
        <dbReference type="EMBL" id="NJP01285.1"/>
    </source>
</evidence>
<proteinExistence type="predicted"/>
<feature type="domain" description="ApeA N-terminal" evidence="2">
    <location>
        <begin position="17"/>
        <end position="288"/>
    </location>
</feature>
<sequence>MSADFNKIIGCFKYGNLDVNGDLIIHGDKTLLKLRSRSQPVFNPNPHSVYGETLDRKKISLFECVGNRPNPVGLYPELFYEIDIFPHYVMVGGQHLDWDESIFESVSFKTDDLGLFFSKRGTFGSKIASSGDIKKILGEACQKAEVDGERNGVIFFYSGEGQIKPINLSFGKISTSIRFESQITDSGGVICPAETIATIKFDTTKKFSQVIDAILSVLEFLSFVSGRYQGVQKISAETRFKGTNEIDQVFLYWSLAPEGNRSLIESKRDWPISLDRDEEELSEVFKNWIEKHVGCVDARRRIIQCQKKNEFYDGDRIVGAANAFDILPTIVYPVLNPLSDEALQNKKLCKDIIMKMPHSEERSQILSTLNFWGSKLLSKILHKASVIENSSENYFNGIADVLKISLKARNYYVHGTDAGYLDYEEELAFLTDTLEFVFVASDLIECGWNIRSWLNTEPSLGHPMASYVYSYKAKLKRFNKIKSKVSDNSKT</sequence>
<dbReference type="Proteomes" id="UP000746535">
    <property type="component" value="Unassembled WGS sequence"/>
</dbReference>
<dbReference type="RefSeq" id="WP_168083844.1">
    <property type="nucleotide sequence ID" value="NZ_JAAVJI010000004.1"/>
</dbReference>
<dbReference type="EMBL" id="JAAVJI010000004">
    <property type="protein sequence ID" value="NJP01285.1"/>
    <property type="molecule type" value="Genomic_DNA"/>
</dbReference>
<organism evidence="3 4">
    <name type="scientific">Pseudomonas quercus</name>
    <dbReference type="NCBI Taxonomy" id="2722792"/>
    <lineage>
        <taxon>Bacteria</taxon>
        <taxon>Pseudomonadati</taxon>
        <taxon>Pseudomonadota</taxon>
        <taxon>Gammaproteobacteria</taxon>
        <taxon>Pseudomonadales</taxon>
        <taxon>Pseudomonadaceae</taxon>
        <taxon>Pseudomonas</taxon>
    </lineage>
</organism>
<dbReference type="Pfam" id="PF18739">
    <property type="entry name" value="HEPN_Apea"/>
    <property type="match status" value="1"/>
</dbReference>
<dbReference type="Pfam" id="PF18862">
    <property type="entry name" value="ApeA_NTD1"/>
    <property type="match status" value="1"/>
</dbReference>
<feature type="domain" description="Apea-like HEPN" evidence="1">
    <location>
        <begin position="339"/>
        <end position="449"/>
    </location>
</feature>